<keyword evidence="8" id="KW-0325">Glycoprotein</keyword>
<dbReference type="Gene3D" id="2.60.40.1180">
    <property type="entry name" value="Golgi alpha-mannosidase II"/>
    <property type="match status" value="1"/>
</dbReference>
<dbReference type="RefSeq" id="XP_059603060.1">
    <property type="nucleotide sequence ID" value="XM_059744734.1"/>
</dbReference>
<keyword evidence="9 10" id="KW-0326">Glycosidase</keyword>
<dbReference type="InterPro" id="IPR013785">
    <property type="entry name" value="Aldolase_TIM"/>
</dbReference>
<dbReference type="PRINTS" id="PR00740">
    <property type="entry name" value="GLHYDRLASE27"/>
</dbReference>
<keyword evidence="5" id="KW-0732">Signal</keyword>
<evidence type="ECO:0000259" key="11">
    <source>
        <dbReference type="Pfam" id="PF17801"/>
    </source>
</evidence>
<keyword evidence="7 10" id="KW-1015">Disulfide bond</keyword>
<evidence type="ECO:0000256" key="9">
    <source>
        <dbReference type="ARBA" id="ARBA00023295"/>
    </source>
</evidence>
<evidence type="ECO:0000256" key="6">
    <source>
        <dbReference type="ARBA" id="ARBA00022801"/>
    </source>
</evidence>
<dbReference type="CDD" id="cd14792">
    <property type="entry name" value="GH27"/>
    <property type="match status" value="1"/>
</dbReference>
<dbReference type="InterPro" id="IPR041233">
    <property type="entry name" value="Melibiase_C"/>
</dbReference>
<dbReference type="InterPro" id="IPR017853">
    <property type="entry name" value="GH"/>
</dbReference>
<comment type="similarity">
    <text evidence="3 10">Belongs to the glycosyl hydrolase 27 family.</text>
</comment>
<dbReference type="Pfam" id="PF16499">
    <property type="entry name" value="Melibiase_2"/>
    <property type="match status" value="1"/>
</dbReference>
<name>A0AAJ8BVK9_ASPNG</name>
<evidence type="ECO:0000256" key="8">
    <source>
        <dbReference type="ARBA" id="ARBA00023180"/>
    </source>
</evidence>
<evidence type="ECO:0000313" key="12">
    <source>
        <dbReference type="RefSeq" id="XP_059603060.1"/>
    </source>
</evidence>
<dbReference type="InterPro" id="IPR013780">
    <property type="entry name" value="Glyco_hydro_b"/>
</dbReference>
<dbReference type="FunFam" id="3.20.20.70:FF:000286">
    <property type="entry name" value="Alpha-galactosidase"/>
    <property type="match status" value="1"/>
</dbReference>
<sequence>MMKRKSQLSSFTLVTAAILPFAHFVMGGTSLAQKPQMGWNSWNAFKATVNYTIVQEVISLFDTLGLKEAGYEYVLLDDGWASYNRTSDGYLQANATSFPQGIKALAQEVHGKGLKLGLYGDSGHYTCAWRPGSWGYEERDAQTFAGWGVDYLKYDNCGGFQSMTEAPQIRFGAMKNALTLSGRDIFYSVCGWGYQFPWHWGGDIGHSYRMSGDITTSFTNETECQCKTAYCLNTGQYQTPGHWLDMDMLEVGNANFTLNQQQTHFAFWAALKSPLIIGADLSKLSNDSLAVLTNKAIISINQDALGEPVTYREAHSKEGLFQVWAGKVEDGYVVLLLNEKSYPQTVSLSFASLGLGSPQKVTELWSGQTLQDLSMISANPQSRQIDILNIK</sequence>
<dbReference type="KEGG" id="ang:An01g01320"/>
<gene>
    <name evidence="12" type="ORF">An01g01320</name>
</gene>
<evidence type="ECO:0000256" key="7">
    <source>
        <dbReference type="ARBA" id="ARBA00023157"/>
    </source>
</evidence>
<dbReference type="SUPFAM" id="SSF51011">
    <property type="entry name" value="Glycosyl hydrolase domain"/>
    <property type="match status" value="1"/>
</dbReference>
<dbReference type="GeneID" id="4978099"/>
<dbReference type="AlphaFoldDB" id="A0AAJ8BVK9"/>
<proteinExistence type="inferred from homology"/>
<dbReference type="InterPro" id="IPR002241">
    <property type="entry name" value="Glyco_hydro_27"/>
</dbReference>
<comment type="catalytic activity">
    <reaction evidence="1 10">
        <text>Hydrolysis of terminal, non-reducing alpha-D-galactose residues in alpha-D-galactosides, including galactose oligosaccharides, galactomannans and galactolipids.</text>
        <dbReference type="EC" id="3.2.1.22"/>
    </reaction>
</comment>
<dbReference type="Pfam" id="PF17801">
    <property type="entry name" value="Melibiase_C"/>
    <property type="match status" value="1"/>
</dbReference>
<dbReference type="SUPFAM" id="SSF51445">
    <property type="entry name" value="(Trans)glycosidases"/>
    <property type="match status" value="1"/>
</dbReference>
<dbReference type="Gene3D" id="3.20.20.70">
    <property type="entry name" value="Aldolase class I"/>
    <property type="match status" value="1"/>
</dbReference>
<evidence type="ECO:0000256" key="4">
    <source>
        <dbReference type="ARBA" id="ARBA00012755"/>
    </source>
</evidence>
<keyword evidence="6 10" id="KW-0378">Hydrolase</keyword>
<evidence type="ECO:0000256" key="2">
    <source>
        <dbReference type="ARBA" id="ARBA00003969"/>
    </source>
</evidence>
<evidence type="ECO:0000256" key="1">
    <source>
        <dbReference type="ARBA" id="ARBA00001255"/>
    </source>
</evidence>
<protein>
    <recommendedName>
        <fullName evidence="4 10">Alpha-galactosidase</fullName>
        <ecNumber evidence="4 10">3.2.1.22</ecNumber>
    </recommendedName>
    <alternativeName>
        <fullName evidence="10">Melibiase</fullName>
    </alternativeName>
</protein>
<dbReference type="GO" id="GO:0004557">
    <property type="term" value="F:alpha-galactosidase activity"/>
    <property type="evidence" value="ECO:0007669"/>
    <property type="project" value="UniProtKB-EC"/>
</dbReference>
<dbReference type="EC" id="3.2.1.22" evidence="4 10"/>
<reference evidence="12" key="1">
    <citation type="submission" date="2025-02" db="EMBL/GenBank/DDBJ databases">
        <authorList>
            <consortium name="NCBI Genome Project"/>
        </authorList>
    </citation>
    <scope>NUCLEOTIDE SEQUENCE</scope>
</reference>
<dbReference type="PANTHER" id="PTHR11452:SF87">
    <property type="entry name" value="ALPHA-GALACTOSIDASE"/>
    <property type="match status" value="1"/>
</dbReference>
<feature type="domain" description="Alpha galactosidase C-terminal" evidence="11">
    <location>
        <begin position="319"/>
        <end position="382"/>
    </location>
</feature>
<organism evidence="12">
    <name type="scientific">Aspergillus niger</name>
    <dbReference type="NCBI Taxonomy" id="5061"/>
    <lineage>
        <taxon>Eukaryota</taxon>
        <taxon>Fungi</taxon>
        <taxon>Dikarya</taxon>
        <taxon>Ascomycota</taxon>
        <taxon>Pezizomycotina</taxon>
        <taxon>Eurotiomycetes</taxon>
        <taxon>Eurotiomycetidae</taxon>
        <taxon>Eurotiales</taxon>
        <taxon>Aspergillaceae</taxon>
        <taxon>Aspergillus</taxon>
        <taxon>Aspergillus subgen. Circumdati</taxon>
    </lineage>
</organism>
<evidence type="ECO:0000256" key="10">
    <source>
        <dbReference type="RuleBase" id="RU361168"/>
    </source>
</evidence>
<dbReference type="VEuPathDB" id="FungiDB:An01g01320"/>
<dbReference type="PANTHER" id="PTHR11452">
    <property type="entry name" value="ALPHA-GALACTOSIDASE/ALPHA-N-ACETYLGALACTOSAMINIDASE"/>
    <property type="match status" value="1"/>
</dbReference>
<evidence type="ECO:0000256" key="3">
    <source>
        <dbReference type="ARBA" id="ARBA00009743"/>
    </source>
</evidence>
<reference evidence="12" key="2">
    <citation type="submission" date="2025-08" db="UniProtKB">
        <authorList>
            <consortium name="RefSeq"/>
        </authorList>
    </citation>
    <scope>IDENTIFICATION</scope>
</reference>
<comment type="function">
    <text evidence="2">Hydrolyzes a variety of simple alpha-D-galactoside as well as more complex molecules such as oligosaccharides and polysaccharides.</text>
</comment>
<accession>A0AAJ8BVK9</accession>
<evidence type="ECO:0000256" key="5">
    <source>
        <dbReference type="ARBA" id="ARBA00022729"/>
    </source>
</evidence>